<accession>A0AAN2K3D7</accession>
<organism evidence="1 2">
    <name type="scientific">Enterobacter agglomerans</name>
    <name type="common">Erwinia herbicola</name>
    <name type="synonym">Pantoea agglomerans</name>
    <dbReference type="NCBI Taxonomy" id="549"/>
    <lineage>
        <taxon>Bacteria</taxon>
        <taxon>Pseudomonadati</taxon>
        <taxon>Pseudomonadota</taxon>
        <taxon>Gammaproteobacteria</taxon>
        <taxon>Enterobacterales</taxon>
        <taxon>Erwiniaceae</taxon>
        <taxon>Pantoea</taxon>
        <taxon>Pantoea agglomerans group</taxon>
    </lineage>
</organism>
<reference evidence="1" key="1">
    <citation type="submission" date="2022-05" db="EMBL/GenBank/DDBJ databases">
        <authorList>
            <person name="Pothier F. J."/>
        </authorList>
    </citation>
    <scope>NUCLEOTIDE SEQUENCE</scope>
    <source>
        <strain evidence="1">DAPP-PG734</strain>
    </source>
</reference>
<dbReference type="AlphaFoldDB" id="A0AAN2K3D7"/>
<gene>
    <name evidence="1" type="ORF">DAPPPG734_03125</name>
</gene>
<dbReference type="EMBL" id="OW970315">
    <property type="protein sequence ID" value="CAH6182917.1"/>
    <property type="molecule type" value="Genomic_DNA"/>
</dbReference>
<proteinExistence type="predicted"/>
<sequence>MSQDYHHGMRVEEINEGTRTITTVSTAIVGLICTGGGDTATFSLNRPVLLTDILTFSGKVGYWERQTDQAIRETSMSREVKADTETCELVSRDTTVKATDRVTVIGTASLMAGAIQHVTTGSYSVAA</sequence>
<name>A0AAN2K3D7_ENTAG</name>
<evidence type="ECO:0000313" key="2">
    <source>
        <dbReference type="Proteomes" id="UP001158961"/>
    </source>
</evidence>
<evidence type="ECO:0008006" key="3">
    <source>
        <dbReference type="Google" id="ProtNLM"/>
    </source>
</evidence>
<dbReference type="Proteomes" id="UP001158961">
    <property type="component" value="Chromosome"/>
</dbReference>
<protein>
    <recommendedName>
        <fullName evidence="3">Phage tail protein</fullName>
    </recommendedName>
</protein>
<evidence type="ECO:0000313" key="1">
    <source>
        <dbReference type="EMBL" id="CAH6182917.1"/>
    </source>
</evidence>